<gene>
    <name evidence="2" type="primary">Ccdc171_0</name>
    <name evidence="3" type="synonym">Ccdc171_4</name>
    <name evidence="3" type="ORF">PRUFUL_R11149</name>
    <name evidence="2" type="ORF">PRUFUL_R12310</name>
</gene>
<evidence type="ECO:0000256" key="1">
    <source>
        <dbReference type="SAM" id="Coils"/>
    </source>
</evidence>
<name>A0A7L2ZVW2_9PASE</name>
<organism evidence="2 4">
    <name type="scientific">Prunella fulvescens</name>
    <name type="common">Brown accentor</name>
    <dbReference type="NCBI Taxonomy" id="670355"/>
    <lineage>
        <taxon>Eukaryota</taxon>
        <taxon>Metazoa</taxon>
        <taxon>Chordata</taxon>
        <taxon>Craniata</taxon>
        <taxon>Vertebrata</taxon>
        <taxon>Euteleostomi</taxon>
        <taxon>Archelosauria</taxon>
        <taxon>Archosauria</taxon>
        <taxon>Dinosauria</taxon>
        <taxon>Saurischia</taxon>
        <taxon>Theropoda</taxon>
        <taxon>Coelurosauria</taxon>
        <taxon>Aves</taxon>
        <taxon>Neognathae</taxon>
        <taxon>Neoaves</taxon>
        <taxon>Telluraves</taxon>
        <taxon>Australaves</taxon>
        <taxon>Passeriformes</taxon>
        <taxon>Passeroidea</taxon>
        <taxon>Prunellidae</taxon>
        <taxon>Prunella</taxon>
    </lineage>
</organism>
<accession>A0A7L2ZVW2</accession>
<keyword evidence="1" id="KW-0175">Coiled coil</keyword>
<feature type="non-terminal residue" evidence="2">
    <location>
        <position position="1"/>
    </location>
</feature>
<feature type="coiled-coil region" evidence="1">
    <location>
        <begin position="1"/>
        <end position="35"/>
    </location>
</feature>
<dbReference type="PANTHER" id="PTHR47899">
    <property type="entry name" value="COILED-COIL DOMAIN-CONTAINING PROTEIN 171"/>
    <property type="match status" value="1"/>
</dbReference>
<evidence type="ECO:0000313" key="2">
    <source>
        <dbReference type="EMBL" id="NXT10676.1"/>
    </source>
</evidence>
<proteinExistence type="predicted"/>
<evidence type="ECO:0000313" key="4">
    <source>
        <dbReference type="Proteomes" id="UP000553798"/>
    </source>
</evidence>
<dbReference type="InterPro" id="IPR038820">
    <property type="entry name" value="CCDC171"/>
</dbReference>
<evidence type="ECO:0000313" key="3">
    <source>
        <dbReference type="EMBL" id="NXT15193.1"/>
    </source>
</evidence>
<dbReference type="EMBL" id="VZTP01038401">
    <property type="protein sequence ID" value="NXT15193.1"/>
    <property type="molecule type" value="Genomic_DNA"/>
</dbReference>
<dbReference type="PANTHER" id="PTHR47899:SF1">
    <property type="entry name" value="COILED-COIL DOMAIN-CONTAINING PROTEIN 171"/>
    <property type="match status" value="1"/>
</dbReference>
<reference evidence="2 4" key="1">
    <citation type="submission" date="2019-09" db="EMBL/GenBank/DDBJ databases">
        <title>Bird 10,000 Genomes (B10K) Project - Family phase.</title>
        <authorList>
            <person name="Zhang G."/>
        </authorList>
    </citation>
    <scope>NUCLEOTIDE SEQUENCE [LARGE SCALE GENOMIC DNA]</scope>
    <source>
        <strain evidence="2">B10K-DU-012-46</strain>
    </source>
</reference>
<protein>
    <submittedName>
        <fullName evidence="2">CC171 protein</fullName>
    </submittedName>
</protein>
<feature type="non-terminal residue" evidence="2">
    <location>
        <position position="83"/>
    </location>
</feature>
<dbReference type="AlphaFoldDB" id="A0A7L2ZVW2"/>
<sequence>NQSEMDQVEHLRRKLQKLEKKNLELNNQHNQQISLCEKELMKLRFELERGEVLREGLERKMSFARKMAHIQMYPAEDELCDVK</sequence>
<keyword evidence="4" id="KW-1185">Reference proteome</keyword>
<comment type="caution">
    <text evidence="2">The sequence shown here is derived from an EMBL/GenBank/DDBJ whole genome shotgun (WGS) entry which is preliminary data.</text>
</comment>
<dbReference type="Proteomes" id="UP000553798">
    <property type="component" value="Unassembled WGS sequence"/>
</dbReference>
<dbReference type="EMBL" id="VZTP01023172">
    <property type="protein sequence ID" value="NXT10676.1"/>
    <property type="molecule type" value="Genomic_DNA"/>
</dbReference>